<dbReference type="InterPro" id="IPR036859">
    <property type="entry name" value="CAP-Gly_dom_sf"/>
</dbReference>
<dbReference type="Pfam" id="PF00069">
    <property type="entry name" value="Pkinase"/>
    <property type="match status" value="1"/>
</dbReference>
<organism evidence="7 8">
    <name type="scientific">Nematostella vectensis</name>
    <name type="common">Starlet sea anemone</name>
    <dbReference type="NCBI Taxonomy" id="45351"/>
    <lineage>
        <taxon>Eukaryota</taxon>
        <taxon>Metazoa</taxon>
        <taxon>Cnidaria</taxon>
        <taxon>Anthozoa</taxon>
        <taxon>Hexacorallia</taxon>
        <taxon>Actiniaria</taxon>
        <taxon>Edwardsiidae</taxon>
        <taxon>Nematostella</taxon>
    </lineage>
</organism>
<dbReference type="PROSITE" id="PS00107">
    <property type="entry name" value="PROTEIN_KINASE_ATP"/>
    <property type="match status" value="1"/>
</dbReference>
<dbReference type="Pfam" id="PF01302">
    <property type="entry name" value="CAP_GLY"/>
    <property type="match status" value="1"/>
</dbReference>
<dbReference type="SUPFAM" id="SSF56112">
    <property type="entry name" value="Protein kinase-like (PK-like)"/>
    <property type="match status" value="1"/>
</dbReference>
<evidence type="ECO:0000259" key="5">
    <source>
        <dbReference type="PROSITE" id="PS50011"/>
    </source>
</evidence>
<feature type="coiled-coil region" evidence="4">
    <location>
        <begin position="297"/>
        <end position="352"/>
    </location>
</feature>
<dbReference type="AlphaFoldDB" id="A7T0U4"/>
<dbReference type="GO" id="GO:0005524">
    <property type="term" value="F:ATP binding"/>
    <property type="evidence" value="ECO:0007669"/>
    <property type="project" value="UniProtKB-UniRule"/>
</dbReference>
<dbReference type="eggNOG" id="KOG0192">
    <property type="taxonomic scope" value="Eukaryota"/>
</dbReference>
<dbReference type="PANTHER" id="PTHR44329">
    <property type="entry name" value="SERINE/THREONINE-PROTEIN KINASE TNNI3K-RELATED"/>
    <property type="match status" value="1"/>
</dbReference>
<dbReference type="InterPro" id="IPR000938">
    <property type="entry name" value="CAP-Gly_domain"/>
</dbReference>
<dbReference type="PhylomeDB" id="A7T0U4"/>
<dbReference type="SMART" id="SM01052">
    <property type="entry name" value="CAP_GLY"/>
    <property type="match status" value="1"/>
</dbReference>
<dbReference type="InterPro" id="IPR011009">
    <property type="entry name" value="Kinase-like_dom_sf"/>
</dbReference>
<keyword evidence="2 3" id="KW-0067">ATP-binding</keyword>
<dbReference type="EMBL" id="DS470051">
    <property type="protein sequence ID" value="EDO30427.1"/>
    <property type="molecule type" value="Genomic_DNA"/>
</dbReference>
<dbReference type="STRING" id="45351.A7T0U4"/>
<keyword evidence="4" id="KW-0175">Coiled coil</keyword>
<protein>
    <submittedName>
        <fullName evidence="7">Uncharacterized protein</fullName>
    </submittedName>
</protein>
<evidence type="ECO:0000256" key="3">
    <source>
        <dbReference type="PROSITE-ProRule" id="PRU10141"/>
    </source>
</evidence>
<evidence type="ECO:0000256" key="4">
    <source>
        <dbReference type="SAM" id="Coils"/>
    </source>
</evidence>
<dbReference type="Gene3D" id="3.30.200.20">
    <property type="entry name" value="Phosphorylase Kinase, domain 1"/>
    <property type="match status" value="1"/>
</dbReference>
<dbReference type="InterPro" id="IPR008266">
    <property type="entry name" value="Tyr_kinase_AS"/>
</dbReference>
<dbReference type="PROSITE" id="PS00109">
    <property type="entry name" value="PROTEIN_KINASE_TYR"/>
    <property type="match status" value="1"/>
</dbReference>
<dbReference type="GO" id="GO:0097527">
    <property type="term" value="P:necroptotic signaling pathway"/>
    <property type="evidence" value="ECO:0000318"/>
    <property type="project" value="GO_Central"/>
</dbReference>
<keyword evidence="1 3" id="KW-0547">Nucleotide-binding</keyword>
<feature type="domain" description="Protein kinase" evidence="5">
    <location>
        <begin position="394"/>
        <end position="635"/>
    </location>
</feature>
<dbReference type="SUPFAM" id="SSF74924">
    <property type="entry name" value="Cap-Gly domain"/>
    <property type="match status" value="1"/>
</dbReference>
<dbReference type="PROSITE" id="PS50245">
    <property type="entry name" value="CAP_GLY_2"/>
    <property type="match status" value="1"/>
</dbReference>
<dbReference type="Gene3D" id="2.30.30.190">
    <property type="entry name" value="CAP Gly-rich-like domain"/>
    <property type="match status" value="1"/>
</dbReference>
<evidence type="ECO:0000259" key="6">
    <source>
        <dbReference type="PROSITE" id="PS50245"/>
    </source>
</evidence>
<dbReference type="Proteomes" id="UP000001593">
    <property type="component" value="Unassembled WGS sequence"/>
</dbReference>
<dbReference type="OMA" id="FEREMTI"/>
<dbReference type="InParanoid" id="A7T0U4"/>
<keyword evidence="8" id="KW-1185">Reference proteome</keyword>
<gene>
    <name evidence="7" type="ORF">NEMVEDRAFT_v1g220607</name>
</gene>
<dbReference type="InterPro" id="IPR051681">
    <property type="entry name" value="Ser/Thr_Kinases-Pseudokinases"/>
</dbReference>
<dbReference type="GO" id="GO:0004672">
    <property type="term" value="F:protein kinase activity"/>
    <property type="evidence" value="ECO:0007669"/>
    <property type="project" value="InterPro"/>
</dbReference>
<proteinExistence type="predicted"/>
<sequence>MARREGYFILLKDIENPSLAEKSSWWNVLTSYVSSNEDDECKVPTQRYLALKGEILQALDPEKQPTDPNKIALRGAKQICLRFECDLEDVEAISETDGQLLLAVLSYPERLRITNEEGVIGEFLCEGSKVNVVLKELKKEVAGVVRYMGPVSPYDGIMFGIEIMDPQYRRAGTCDGAVQCNRYFRCAPKSGIFVSVERLRWKTEFDKKKEEVKVLQRSLSEKEQLLEERTCKLQQQALFWEERLSIEKEEKKLCEEKLAELQCMVSKESLRVIKLEGRLEEEHKNWTIQRQAFHRDLEEFEHRLLEERAEKTRLEEDLALARRQVEEEQENKNRVEQELEAFKVTSAEQQQELQRQNELLEWRVCELESSTSNDDQVDKTAEACDWILSRDEIHMTEKRLGVGGWGQVMVGKFRACDVAVKQIHELILSPHNRRLFEREMSIASRCRHPCLLQFIGATNDDGKPLFVTELLDTNLRAVLESRGLDNAEIALISLDVAMALNYLHLNKPIPIIHRDISSANVLLWRRDNCWHAKVSDYGAANFMRHCRTVNPGAVIYSAPEALSVNQTPKIDVYSFGLLLCEMCIRELPVPGHTHRQIAMVTNTDLRDLINQCVHQEHEKRPNMVNIIDVLSKITI</sequence>
<evidence type="ECO:0000313" key="8">
    <source>
        <dbReference type="Proteomes" id="UP000001593"/>
    </source>
</evidence>
<evidence type="ECO:0000256" key="2">
    <source>
        <dbReference type="ARBA" id="ARBA00022840"/>
    </source>
</evidence>
<accession>A7T0U4</accession>
<dbReference type="InterPro" id="IPR000719">
    <property type="entry name" value="Prot_kinase_dom"/>
</dbReference>
<reference evidence="7 8" key="1">
    <citation type="journal article" date="2007" name="Science">
        <title>Sea anemone genome reveals ancestral eumetazoan gene repertoire and genomic organization.</title>
        <authorList>
            <person name="Putnam N.H."/>
            <person name="Srivastava M."/>
            <person name="Hellsten U."/>
            <person name="Dirks B."/>
            <person name="Chapman J."/>
            <person name="Salamov A."/>
            <person name="Terry A."/>
            <person name="Shapiro H."/>
            <person name="Lindquist E."/>
            <person name="Kapitonov V.V."/>
            <person name="Jurka J."/>
            <person name="Genikhovich G."/>
            <person name="Grigoriev I.V."/>
            <person name="Lucas S.M."/>
            <person name="Steele R.E."/>
            <person name="Finnerty J.R."/>
            <person name="Technau U."/>
            <person name="Martindale M.Q."/>
            <person name="Rokhsar D.S."/>
        </authorList>
    </citation>
    <scope>NUCLEOTIDE SEQUENCE [LARGE SCALE GENOMIC DNA]</scope>
    <source>
        <strain evidence="8">CH2 X CH6</strain>
    </source>
</reference>
<feature type="coiled-coil region" evidence="4">
    <location>
        <begin position="205"/>
        <end position="264"/>
    </location>
</feature>
<evidence type="ECO:0000256" key="1">
    <source>
        <dbReference type="ARBA" id="ARBA00022741"/>
    </source>
</evidence>
<dbReference type="InterPro" id="IPR017441">
    <property type="entry name" value="Protein_kinase_ATP_BS"/>
</dbReference>
<dbReference type="PROSITE" id="PS50011">
    <property type="entry name" value="PROTEIN_KINASE_DOM"/>
    <property type="match status" value="1"/>
</dbReference>
<dbReference type="PANTHER" id="PTHR44329:SF298">
    <property type="entry name" value="MIXED LINEAGE KINASE DOMAIN-LIKE PROTEIN"/>
    <property type="match status" value="1"/>
</dbReference>
<evidence type="ECO:0000313" key="7">
    <source>
        <dbReference type="EMBL" id="EDO30427.1"/>
    </source>
</evidence>
<name>A7T0U4_NEMVE</name>
<feature type="domain" description="CAP-Gly" evidence="6">
    <location>
        <begin position="149"/>
        <end position="195"/>
    </location>
</feature>
<dbReference type="Gene3D" id="1.10.510.10">
    <property type="entry name" value="Transferase(Phosphotransferase) domain 1"/>
    <property type="match status" value="1"/>
</dbReference>
<feature type="binding site" evidence="3">
    <location>
        <position position="421"/>
    </location>
    <ligand>
        <name>ATP</name>
        <dbReference type="ChEBI" id="CHEBI:30616"/>
    </ligand>
</feature>
<dbReference type="HOGENOM" id="CLU_431049_0_0_1"/>
<dbReference type="GO" id="GO:0005737">
    <property type="term" value="C:cytoplasm"/>
    <property type="evidence" value="ECO:0000318"/>
    <property type="project" value="GO_Central"/>
</dbReference>